<dbReference type="SUPFAM" id="SSF51101">
    <property type="entry name" value="Mannose-binding lectins"/>
    <property type="match status" value="1"/>
</dbReference>
<evidence type="ECO:0000256" key="1">
    <source>
        <dbReference type="ARBA" id="ARBA00022734"/>
    </source>
</evidence>
<feature type="domain" description="Jacalin-type lectin" evidence="3">
    <location>
        <begin position="83"/>
        <end position="230"/>
    </location>
</feature>
<dbReference type="STRING" id="218851.A0A2G5EZA4"/>
<evidence type="ECO:0000313" key="4">
    <source>
        <dbReference type="EMBL" id="PIA61078.1"/>
    </source>
</evidence>
<dbReference type="AlphaFoldDB" id="A0A2G5EZA4"/>
<keyword evidence="1" id="KW-0430">Lectin</keyword>
<accession>A0A2G5EZA4</accession>
<gene>
    <name evidence="4" type="ORF">AQUCO_00300534v1</name>
</gene>
<feature type="compositionally biased region" description="Low complexity" evidence="2">
    <location>
        <begin position="22"/>
        <end position="36"/>
    </location>
</feature>
<name>A0A2G5EZA4_AQUCA</name>
<reference evidence="4 5" key="1">
    <citation type="submission" date="2017-09" db="EMBL/GenBank/DDBJ databases">
        <title>WGS assembly of Aquilegia coerulea Goldsmith.</title>
        <authorList>
            <person name="Hodges S."/>
            <person name="Kramer E."/>
            <person name="Nordborg M."/>
            <person name="Tomkins J."/>
            <person name="Borevitz J."/>
            <person name="Derieg N."/>
            <person name="Yan J."/>
            <person name="Mihaltcheva S."/>
            <person name="Hayes R.D."/>
            <person name="Rokhsar D."/>
        </authorList>
    </citation>
    <scope>NUCLEOTIDE SEQUENCE [LARGE SCALE GENOMIC DNA]</scope>
    <source>
        <strain evidence="5">cv. Goldsmith</strain>
    </source>
</reference>
<dbReference type="OrthoDB" id="581739at2759"/>
<dbReference type="PANTHER" id="PTHR47293:SF70">
    <property type="entry name" value="JACALIN-RELATED LECTIN 24-RELATED"/>
    <property type="match status" value="1"/>
</dbReference>
<dbReference type="Pfam" id="PF01419">
    <property type="entry name" value="Jacalin"/>
    <property type="match status" value="1"/>
</dbReference>
<evidence type="ECO:0000259" key="3">
    <source>
        <dbReference type="PROSITE" id="PS51752"/>
    </source>
</evidence>
<dbReference type="InterPro" id="IPR033734">
    <property type="entry name" value="Jacalin-like_lectin_dom_plant"/>
</dbReference>
<protein>
    <recommendedName>
        <fullName evidence="3">Jacalin-type lectin domain-containing protein</fullName>
    </recommendedName>
</protein>
<dbReference type="PANTHER" id="PTHR47293">
    <property type="entry name" value="JACALIN-RELATED LECTIN 3"/>
    <property type="match status" value="1"/>
</dbReference>
<dbReference type="SMART" id="SM00915">
    <property type="entry name" value="Jacalin"/>
    <property type="match status" value="1"/>
</dbReference>
<sequence length="240" mass="27120">MSHRHRSESRSSVKIEAPLVTGSRRPTSCSCRPTSSTRRRGLPRSVCPEQLLMQQVPENILNTNKIHTQTFLKFSSDFSYMDMIKVNAQGSCVSKTWDQCGKNRICRIFVTNDNNGINSIQFGYVKDGDGNSIVLSNRFGGEFYDNFFTVTLNYPDEYITIVRGSYGEMDGDKFSIIGSLTFDTNLRTYGPFGQNADEEGFTIEMGADFFGFHGYRNKNYLRAICVYIKPMASVMHCSSV</sequence>
<dbReference type="EMBL" id="KZ305020">
    <property type="protein sequence ID" value="PIA61078.1"/>
    <property type="molecule type" value="Genomic_DNA"/>
</dbReference>
<dbReference type="CDD" id="cd09612">
    <property type="entry name" value="Jacalin"/>
    <property type="match status" value="1"/>
</dbReference>
<dbReference type="InParanoid" id="A0A2G5EZA4"/>
<dbReference type="GO" id="GO:0030246">
    <property type="term" value="F:carbohydrate binding"/>
    <property type="evidence" value="ECO:0007669"/>
    <property type="project" value="UniProtKB-KW"/>
</dbReference>
<dbReference type="InterPro" id="IPR001229">
    <property type="entry name" value="Jacalin-like_lectin_dom"/>
</dbReference>
<evidence type="ECO:0000256" key="2">
    <source>
        <dbReference type="SAM" id="MobiDB-lite"/>
    </source>
</evidence>
<dbReference type="InterPro" id="IPR036404">
    <property type="entry name" value="Jacalin-like_lectin_dom_sf"/>
</dbReference>
<dbReference type="FunCoup" id="A0A2G5EZA4">
    <property type="interactions" value="13"/>
</dbReference>
<organism evidence="4 5">
    <name type="scientific">Aquilegia coerulea</name>
    <name type="common">Rocky mountain columbine</name>
    <dbReference type="NCBI Taxonomy" id="218851"/>
    <lineage>
        <taxon>Eukaryota</taxon>
        <taxon>Viridiplantae</taxon>
        <taxon>Streptophyta</taxon>
        <taxon>Embryophyta</taxon>
        <taxon>Tracheophyta</taxon>
        <taxon>Spermatophyta</taxon>
        <taxon>Magnoliopsida</taxon>
        <taxon>Ranunculales</taxon>
        <taxon>Ranunculaceae</taxon>
        <taxon>Thalictroideae</taxon>
        <taxon>Aquilegia</taxon>
    </lineage>
</organism>
<evidence type="ECO:0000313" key="5">
    <source>
        <dbReference type="Proteomes" id="UP000230069"/>
    </source>
</evidence>
<feature type="region of interest" description="Disordered" evidence="2">
    <location>
        <begin position="22"/>
        <end position="43"/>
    </location>
</feature>
<keyword evidence="5" id="KW-1185">Reference proteome</keyword>
<dbReference type="Gene3D" id="2.100.10.30">
    <property type="entry name" value="Jacalin-like lectin domain"/>
    <property type="match status" value="1"/>
</dbReference>
<dbReference type="PROSITE" id="PS51752">
    <property type="entry name" value="JACALIN_LECTIN"/>
    <property type="match status" value="1"/>
</dbReference>
<dbReference type="Proteomes" id="UP000230069">
    <property type="component" value="Unassembled WGS sequence"/>
</dbReference>
<proteinExistence type="predicted"/>